<sequence>MKKELRLKLIKIIKGDFKQTEWMLEGDKITLGTYNVQEIPIREIT</sequence>
<dbReference type="KEGG" id="sbk:SHEWBE_1686"/>
<organism evidence="1 2">
    <name type="scientific">Shewanella benthica</name>
    <dbReference type="NCBI Taxonomy" id="43661"/>
    <lineage>
        <taxon>Bacteria</taxon>
        <taxon>Pseudomonadati</taxon>
        <taxon>Pseudomonadota</taxon>
        <taxon>Gammaproteobacteria</taxon>
        <taxon>Alteromonadales</taxon>
        <taxon>Shewanellaceae</taxon>
        <taxon>Shewanella</taxon>
    </lineage>
</organism>
<gene>
    <name evidence="1" type="ORF">SHEWBE_1686</name>
</gene>
<reference evidence="2" key="1">
    <citation type="submission" date="2018-06" db="EMBL/GenBank/DDBJ databases">
        <authorList>
            <person name="Cea G.-C."/>
            <person name="William W."/>
        </authorList>
    </citation>
    <scope>NUCLEOTIDE SEQUENCE [LARGE SCALE GENOMIC DNA]</scope>
    <source>
        <strain evidence="2">DB21MT-2</strain>
    </source>
</reference>
<proteinExistence type="predicted"/>
<dbReference type="Proteomes" id="UP000250123">
    <property type="component" value="Chromosome SHEWBE"/>
</dbReference>
<dbReference type="EMBL" id="LS483452">
    <property type="protein sequence ID" value="SQH75652.1"/>
    <property type="molecule type" value="Genomic_DNA"/>
</dbReference>
<name>A0A330M083_9GAMM</name>
<accession>A0A330M083</accession>
<protein>
    <submittedName>
        <fullName evidence="1">Uncharacterized protein</fullName>
    </submittedName>
</protein>
<dbReference type="AlphaFoldDB" id="A0A330M083"/>
<evidence type="ECO:0000313" key="2">
    <source>
        <dbReference type="Proteomes" id="UP000250123"/>
    </source>
</evidence>
<evidence type="ECO:0000313" key="1">
    <source>
        <dbReference type="EMBL" id="SQH75652.1"/>
    </source>
</evidence>